<organism evidence="1 2">
    <name type="scientific">Saponaria officinalis</name>
    <name type="common">Common soapwort</name>
    <name type="synonym">Lychnis saponaria</name>
    <dbReference type="NCBI Taxonomy" id="3572"/>
    <lineage>
        <taxon>Eukaryota</taxon>
        <taxon>Viridiplantae</taxon>
        <taxon>Streptophyta</taxon>
        <taxon>Embryophyta</taxon>
        <taxon>Tracheophyta</taxon>
        <taxon>Spermatophyta</taxon>
        <taxon>Magnoliopsida</taxon>
        <taxon>eudicotyledons</taxon>
        <taxon>Gunneridae</taxon>
        <taxon>Pentapetalae</taxon>
        <taxon>Caryophyllales</taxon>
        <taxon>Caryophyllaceae</taxon>
        <taxon>Caryophylleae</taxon>
        <taxon>Saponaria</taxon>
    </lineage>
</organism>
<dbReference type="EMBL" id="JBDFQZ010000013">
    <property type="protein sequence ID" value="KAK9667856.1"/>
    <property type="molecule type" value="Genomic_DNA"/>
</dbReference>
<protein>
    <submittedName>
        <fullName evidence="1">Uncharacterized protein</fullName>
    </submittedName>
</protein>
<gene>
    <name evidence="1" type="ORF">RND81_13G015900</name>
</gene>
<reference evidence="1" key="1">
    <citation type="submission" date="2024-03" db="EMBL/GenBank/DDBJ databases">
        <title>WGS assembly of Saponaria officinalis var. Norfolk2.</title>
        <authorList>
            <person name="Jenkins J."/>
            <person name="Shu S."/>
            <person name="Grimwood J."/>
            <person name="Barry K."/>
            <person name="Goodstein D."/>
            <person name="Schmutz J."/>
            <person name="Leebens-Mack J."/>
            <person name="Osbourn A."/>
        </authorList>
    </citation>
    <scope>NUCLEOTIDE SEQUENCE [LARGE SCALE GENOMIC DNA]</scope>
    <source>
        <strain evidence="1">JIC</strain>
    </source>
</reference>
<evidence type="ECO:0000313" key="1">
    <source>
        <dbReference type="EMBL" id="KAK9667856.1"/>
    </source>
</evidence>
<proteinExistence type="predicted"/>
<keyword evidence="2" id="KW-1185">Reference proteome</keyword>
<sequence length="104" mass="11936">MSYNEAEAFIEMYIFRQIESQSYMTAVSLLEQFGIRHSGESFLSKMIEANDFSAAEKWASYMPGALKTLAEKGCWDVAEGKAKNDRQLLEYLQNLRSIFSRVAF</sequence>
<evidence type="ECO:0000313" key="2">
    <source>
        <dbReference type="Proteomes" id="UP001443914"/>
    </source>
</evidence>
<comment type="caution">
    <text evidence="1">The sequence shown here is derived from an EMBL/GenBank/DDBJ whole genome shotgun (WGS) entry which is preliminary data.</text>
</comment>
<accession>A0AAW1GSY8</accession>
<name>A0AAW1GSY8_SAPOF</name>
<dbReference type="AlphaFoldDB" id="A0AAW1GSY8"/>
<dbReference type="Proteomes" id="UP001443914">
    <property type="component" value="Unassembled WGS sequence"/>
</dbReference>